<dbReference type="GO" id="GO:0003992">
    <property type="term" value="F:N2-acetyl-L-ornithine:2-oxoglutarate 5-aminotransferase activity"/>
    <property type="evidence" value="ECO:0007669"/>
    <property type="project" value="UniProtKB-EC"/>
</dbReference>
<keyword evidence="9 10" id="KW-0663">Pyridoxal phosphate</keyword>
<dbReference type="Gene3D" id="3.40.640.10">
    <property type="entry name" value="Type I PLP-dependent aspartate aminotransferase-like (Major domain)"/>
    <property type="match status" value="1"/>
</dbReference>
<dbReference type="CDD" id="cd00610">
    <property type="entry name" value="OAT_like"/>
    <property type="match status" value="1"/>
</dbReference>
<reference evidence="11" key="1">
    <citation type="journal article" date="2020" name="Fungal Divers.">
        <title>Resolving the Mortierellaceae phylogeny through synthesis of multi-gene phylogenetics and phylogenomics.</title>
        <authorList>
            <person name="Vandepol N."/>
            <person name="Liber J."/>
            <person name="Desiro A."/>
            <person name="Na H."/>
            <person name="Kennedy M."/>
            <person name="Barry K."/>
            <person name="Grigoriev I.V."/>
            <person name="Miller A.N."/>
            <person name="O'Donnell K."/>
            <person name="Stajich J.E."/>
            <person name="Bonito G."/>
        </authorList>
    </citation>
    <scope>NUCLEOTIDE SEQUENCE</scope>
    <source>
        <strain evidence="11">NVP60</strain>
    </source>
</reference>
<evidence type="ECO:0000256" key="10">
    <source>
        <dbReference type="RuleBase" id="RU003560"/>
    </source>
</evidence>
<comment type="pathway">
    <text evidence="3">Amino-acid biosynthesis; L-arginine biosynthesis; N(2)-acetyl-L-ornithine from L-glutamate: step 4/4.</text>
</comment>
<gene>
    <name evidence="11" type="primary">ARG8</name>
    <name evidence="11" type="ORF">BGZ97_006888</name>
</gene>
<dbReference type="InterPro" id="IPR005814">
    <property type="entry name" value="Aminotrans_3"/>
</dbReference>
<evidence type="ECO:0000256" key="7">
    <source>
        <dbReference type="ARBA" id="ARBA00022605"/>
    </source>
</evidence>
<evidence type="ECO:0000313" key="12">
    <source>
        <dbReference type="Proteomes" id="UP000823405"/>
    </source>
</evidence>
<dbReference type="InterPro" id="IPR015424">
    <property type="entry name" value="PyrdxlP-dep_Trfase"/>
</dbReference>
<evidence type="ECO:0000256" key="9">
    <source>
        <dbReference type="ARBA" id="ARBA00022898"/>
    </source>
</evidence>
<comment type="caution">
    <text evidence="11">The sequence shown here is derived from an EMBL/GenBank/DDBJ whole genome shotgun (WGS) entry which is preliminary data.</text>
</comment>
<dbReference type="GO" id="GO:0042802">
    <property type="term" value="F:identical protein binding"/>
    <property type="evidence" value="ECO:0007669"/>
    <property type="project" value="TreeGrafter"/>
</dbReference>
<dbReference type="InterPro" id="IPR050103">
    <property type="entry name" value="Class-III_PLP-dep_AT"/>
</dbReference>
<evidence type="ECO:0000256" key="3">
    <source>
        <dbReference type="ARBA" id="ARBA00005024"/>
    </source>
</evidence>
<dbReference type="InterPro" id="IPR004636">
    <property type="entry name" value="AcOrn/SuccOrn_fam"/>
</dbReference>
<dbReference type="InterPro" id="IPR015421">
    <property type="entry name" value="PyrdxlP-dep_Trfase_major"/>
</dbReference>
<evidence type="ECO:0000256" key="4">
    <source>
        <dbReference type="ARBA" id="ARBA00008954"/>
    </source>
</evidence>
<evidence type="ECO:0000256" key="6">
    <source>
        <dbReference type="ARBA" id="ARBA00022576"/>
    </source>
</evidence>
<dbReference type="PIRSF" id="PIRSF000521">
    <property type="entry name" value="Transaminase_4ab_Lys_Orn"/>
    <property type="match status" value="1"/>
</dbReference>
<dbReference type="PROSITE" id="PS00600">
    <property type="entry name" value="AA_TRANSFER_CLASS_3"/>
    <property type="match status" value="1"/>
</dbReference>
<dbReference type="EMBL" id="JAAAIN010003044">
    <property type="protein sequence ID" value="KAG0288183.1"/>
    <property type="molecule type" value="Genomic_DNA"/>
</dbReference>
<dbReference type="OrthoDB" id="5419315at2759"/>
<keyword evidence="12" id="KW-1185">Reference proteome</keyword>
<dbReference type="InterPro" id="IPR049704">
    <property type="entry name" value="Aminotrans_3_PPA_site"/>
</dbReference>
<comment type="cofactor">
    <cofactor evidence="1">
        <name>pyridoxal 5'-phosphate</name>
        <dbReference type="ChEBI" id="CHEBI:597326"/>
    </cofactor>
</comment>
<keyword evidence="6 11" id="KW-0032">Aminotransferase</keyword>
<organism evidence="11 12">
    <name type="scientific">Linnemannia gamsii</name>
    <dbReference type="NCBI Taxonomy" id="64522"/>
    <lineage>
        <taxon>Eukaryota</taxon>
        <taxon>Fungi</taxon>
        <taxon>Fungi incertae sedis</taxon>
        <taxon>Mucoromycota</taxon>
        <taxon>Mortierellomycotina</taxon>
        <taxon>Mortierellomycetes</taxon>
        <taxon>Mortierellales</taxon>
        <taxon>Mortierellaceae</taxon>
        <taxon>Linnemannia</taxon>
    </lineage>
</organism>
<keyword evidence="8" id="KW-0808">Transferase</keyword>
<dbReference type="PANTHER" id="PTHR11986">
    <property type="entry name" value="AMINOTRANSFERASE CLASS III"/>
    <property type="match status" value="1"/>
</dbReference>
<dbReference type="AlphaFoldDB" id="A0A9P6QNY2"/>
<sequence length="391" mass="42757">PKTHDIIEKHAKYTLTTYGRPPVVFTHGKGSYLYDVGHREYLDFTAGIAVNALGHSDPEVARILFDQAKQVVHLSNLYYNIFFSNSGTEANEGALKFARKVAKVTAKPGQENDKFGVVSFKNGFHGRSMGALSATPNPKYQKPFLPLVPGFAHAPFNDVEAVDQYVTEETCAVIVEPIQGEGGINVASEDFLKKLRSRCDEVGALLIYDEIQCGLGRTGKLWAHQHFSHECTPDILTMAKPLANGFPIGAIMITDKVAEKIAIGDHGTTFGGNPLGCAVASSVFRRINNPEFLDNVNQIGEHFKEQLKSIQSPLIKEVRSKGMILGMEFKVDPAPLVALARERGLLIITAANNTVRFVPALNISKPEIDQGISILKQAIAVFEDRAMNVEA</sequence>
<evidence type="ECO:0000256" key="8">
    <source>
        <dbReference type="ARBA" id="ARBA00022679"/>
    </source>
</evidence>
<proteinExistence type="inferred from homology"/>
<dbReference type="SUPFAM" id="SSF53383">
    <property type="entry name" value="PLP-dependent transferases"/>
    <property type="match status" value="1"/>
</dbReference>
<feature type="non-terminal residue" evidence="11">
    <location>
        <position position="1"/>
    </location>
</feature>
<dbReference type="Gene3D" id="3.90.1150.10">
    <property type="entry name" value="Aspartate Aminotransferase, domain 1"/>
    <property type="match status" value="1"/>
</dbReference>
<dbReference type="PANTHER" id="PTHR11986:SF79">
    <property type="entry name" value="ACETYLORNITHINE AMINOTRANSFERASE, MITOCHONDRIAL"/>
    <property type="match status" value="1"/>
</dbReference>
<keyword evidence="7" id="KW-0028">Amino-acid biosynthesis</keyword>
<dbReference type="Pfam" id="PF00202">
    <property type="entry name" value="Aminotran_3"/>
    <property type="match status" value="1"/>
</dbReference>
<dbReference type="FunFam" id="3.40.640.10:FF:000004">
    <property type="entry name" value="Acetylornithine aminotransferase"/>
    <property type="match status" value="1"/>
</dbReference>
<dbReference type="InterPro" id="IPR015422">
    <property type="entry name" value="PyrdxlP-dep_Trfase_small"/>
</dbReference>
<evidence type="ECO:0000256" key="2">
    <source>
        <dbReference type="ARBA" id="ARBA00004173"/>
    </source>
</evidence>
<comment type="subcellular location">
    <subcellularLocation>
        <location evidence="2">Mitochondrion</location>
    </subcellularLocation>
</comment>
<evidence type="ECO:0000256" key="5">
    <source>
        <dbReference type="ARBA" id="ARBA00012919"/>
    </source>
</evidence>
<comment type="similarity">
    <text evidence="4 10">Belongs to the class-III pyridoxal-phosphate-dependent aminotransferase family.</text>
</comment>
<dbReference type="GO" id="GO:0005759">
    <property type="term" value="C:mitochondrial matrix"/>
    <property type="evidence" value="ECO:0007669"/>
    <property type="project" value="TreeGrafter"/>
</dbReference>
<dbReference type="EC" id="2.6.1.11" evidence="5"/>
<evidence type="ECO:0000256" key="1">
    <source>
        <dbReference type="ARBA" id="ARBA00001933"/>
    </source>
</evidence>
<accession>A0A9P6QNY2</accession>
<dbReference type="GO" id="GO:0006526">
    <property type="term" value="P:L-arginine biosynthetic process"/>
    <property type="evidence" value="ECO:0007669"/>
    <property type="project" value="UniProtKB-ARBA"/>
</dbReference>
<evidence type="ECO:0000313" key="11">
    <source>
        <dbReference type="EMBL" id="KAG0288183.1"/>
    </source>
</evidence>
<dbReference type="HAMAP" id="MF_01107">
    <property type="entry name" value="ArgD_aminotrans_3"/>
    <property type="match status" value="1"/>
</dbReference>
<dbReference type="Proteomes" id="UP000823405">
    <property type="component" value="Unassembled WGS sequence"/>
</dbReference>
<name>A0A9P6QNY2_9FUNG</name>
<protein>
    <recommendedName>
        <fullName evidence="5">acetylornithine transaminase</fullName>
        <ecNumber evidence="5">2.6.1.11</ecNumber>
    </recommendedName>
</protein>
<dbReference type="GO" id="GO:0030170">
    <property type="term" value="F:pyridoxal phosphate binding"/>
    <property type="evidence" value="ECO:0007669"/>
    <property type="project" value="InterPro"/>
</dbReference>